<evidence type="ECO:0000256" key="1">
    <source>
        <dbReference type="SAM" id="Phobius"/>
    </source>
</evidence>
<protein>
    <submittedName>
        <fullName evidence="2">Uncharacterized protein</fullName>
    </submittedName>
</protein>
<comment type="caution">
    <text evidence="2">The sequence shown here is derived from an EMBL/GenBank/DDBJ whole genome shotgun (WGS) entry which is preliminary data.</text>
</comment>
<keyword evidence="3" id="KW-1185">Reference proteome</keyword>
<keyword evidence="1" id="KW-1133">Transmembrane helix</keyword>
<feature type="non-terminal residue" evidence="2">
    <location>
        <position position="1"/>
    </location>
</feature>
<dbReference type="EMBL" id="CAUYUJ010006496">
    <property type="protein sequence ID" value="CAK0817547.1"/>
    <property type="molecule type" value="Genomic_DNA"/>
</dbReference>
<evidence type="ECO:0000313" key="3">
    <source>
        <dbReference type="Proteomes" id="UP001189429"/>
    </source>
</evidence>
<keyword evidence="1" id="KW-0812">Transmembrane</keyword>
<organism evidence="2 3">
    <name type="scientific">Prorocentrum cordatum</name>
    <dbReference type="NCBI Taxonomy" id="2364126"/>
    <lineage>
        <taxon>Eukaryota</taxon>
        <taxon>Sar</taxon>
        <taxon>Alveolata</taxon>
        <taxon>Dinophyceae</taxon>
        <taxon>Prorocentrales</taxon>
        <taxon>Prorocentraceae</taxon>
        <taxon>Prorocentrum</taxon>
    </lineage>
</organism>
<proteinExistence type="predicted"/>
<accession>A0ABN9REW0</accession>
<reference evidence="2" key="1">
    <citation type="submission" date="2023-10" db="EMBL/GenBank/DDBJ databases">
        <authorList>
            <person name="Chen Y."/>
            <person name="Shah S."/>
            <person name="Dougan E. K."/>
            <person name="Thang M."/>
            <person name="Chan C."/>
        </authorList>
    </citation>
    <scope>NUCLEOTIDE SEQUENCE [LARGE SCALE GENOMIC DNA]</scope>
</reference>
<keyword evidence="1" id="KW-0472">Membrane</keyword>
<name>A0ABN9REW0_9DINO</name>
<gene>
    <name evidence="2" type="ORF">PCOR1329_LOCUS20131</name>
</gene>
<dbReference type="Proteomes" id="UP001189429">
    <property type="component" value="Unassembled WGS sequence"/>
</dbReference>
<sequence>RCIEAREGIQVIHTYLRTQLPFAYVHLVAWLVHLQNIVVAVKAGLEIGCEFRPDGQQKLEKLFQEMFSAVVVCMIYQGLLCISYLIEDPFGDDFIDFPIMSLTNYVADSVHTVQKAQHDFPARESLERCLQCVKDRQKTG</sequence>
<evidence type="ECO:0000313" key="2">
    <source>
        <dbReference type="EMBL" id="CAK0817547.1"/>
    </source>
</evidence>
<feature type="transmembrane region" description="Helical" evidence="1">
    <location>
        <begin position="66"/>
        <end position="86"/>
    </location>
</feature>